<dbReference type="NCBIfam" id="TIGR01549">
    <property type="entry name" value="HAD-SF-IA-v1"/>
    <property type="match status" value="1"/>
</dbReference>
<comment type="similarity">
    <text evidence="2">Belongs to the HAD-like hydrolase superfamily.</text>
</comment>
<name>A0A6B0SV19_9EURY</name>
<dbReference type="GO" id="GO:0016787">
    <property type="term" value="F:hydrolase activity"/>
    <property type="evidence" value="ECO:0007669"/>
    <property type="project" value="UniProtKB-KW"/>
</dbReference>
<dbReference type="AlphaFoldDB" id="A0A6B0SV19"/>
<evidence type="ECO:0000313" key="7">
    <source>
        <dbReference type="Proteomes" id="UP000437065"/>
    </source>
</evidence>
<evidence type="ECO:0000256" key="1">
    <source>
        <dbReference type="ARBA" id="ARBA00001946"/>
    </source>
</evidence>
<protein>
    <submittedName>
        <fullName evidence="6">HAD-IA family hydrolase</fullName>
    </submittedName>
</protein>
<dbReference type="SUPFAM" id="SSF56784">
    <property type="entry name" value="HAD-like"/>
    <property type="match status" value="1"/>
</dbReference>
<dbReference type="GO" id="GO:0044281">
    <property type="term" value="P:small molecule metabolic process"/>
    <property type="evidence" value="ECO:0007669"/>
    <property type="project" value="UniProtKB-ARBA"/>
</dbReference>
<dbReference type="InterPro" id="IPR006439">
    <property type="entry name" value="HAD-SF_hydro_IA"/>
</dbReference>
<dbReference type="Gene3D" id="1.10.150.520">
    <property type="match status" value="1"/>
</dbReference>
<dbReference type="Gene3D" id="3.40.50.1000">
    <property type="entry name" value="HAD superfamily/HAD-like"/>
    <property type="match status" value="1"/>
</dbReference>
<dbReference type="SFLD" id="SFLDG01129">
    <property type="entry name" value="C1.5:_HAD__Beta-PGM__Phosphata"/>
    <property type="match status" value="1"/>
</dbReference>
<feature type="region of interest" description="Disordered" evidence="5">
    <location>
        <begin position="199"/>
        <end position="246"/>
    </location>
</feature>
<reference evidence="6 7" key="1">
    <citation type="submission" date="2019-12" db="EMBL/GenBank/DDBJ databases">
        <title>Isolation and characterization of three novel carbon monoxide-oxidizing members of Halobacteria from salione crusts and soils.</title>
        <authorList>
            <person name="Myers M.R."/>
            <person name="King G.M."/>
        </authorList>
    </citation>
    <scope>NUCLEOTIDE SEQUENCE [LARGE SCALE GENOMIC DNA]</scope>
    <source>
        <strain evidence="6 7">WSA2</strain>
    </source>
</reference>
<keyword evidence="4" id="KW-0460">Magnesium</keyword>
<dbReference type="InterPro" id="IPR023214">
    <property type="entry name" value="HAD_sf"/>
</dbReference>
<dbReference type="SFLD" id="SFLDS00003">
    <property type="entry name" value="Haloacid_Dehalogenase"/>
    <property type="match status" value="1"/>
</dbReference>
<evidence type="ECO:0000256" key="2">
    <source>
        <dbReference type="ARBA" id="ARBA00007958"/>
    </source>
</evidence>
<feature type="compositionally biased region" description="Gly residues" evidence="5">
    <location>
        <begin position="206"/>
        <end position="220"/>
    </location>
</feature>
<dbReference type="OrthoDB" id="27736at2157"/>
<gene>
    <name evidence="6" type="ORF">GRX01_14145</name>
</gene>
<organism evidence="6 7">
    <name type="scientific">Halobaculum saliterrae</name>
    <dbReference type="NCBI Taxonomy" id="2073113"/>
    <lineage>
        <taxon>Archaea</taxon>
        <taxon>Methanobacteriati</taxon>
        <taxon>Methanobacteriota</taxon>
        <taxon>Stenosarchaea group</taxon>
        <taxon>Halobacteria</taxon>
        <taxon>Halobacteriales</taxon>
        <taxon>Haloferacaceae</taxon>
        <taxon>Halobaculum</taxon>
    </lineage>
</organism>
<dbReference type="RefSeq" id="WP_159668804.1">
    <property type="nucleotide sequence ID" value="NZ_WUUS01000009.1"/>
</dbReference>
<comment type="cofactor">
    <cofactor evidence="1">
        <name>Mg(2+)</name>
        <dbReference type="ChEBI" id="CHEBI:18420"/>
    </cofactor>
</comment>
<dbReference type="PANTHER" id="PTHR46470">
    <property type="entry name" value="N-ACYLNEURAMINATE-9-PHOSPHATASE"/>
    <property type="match status" value="1"/>
</dbReference>
<accession>A0A6B0SV19</accession>
<comment type="caution">
    <text evidence="6">The sequence shown here is derived from an EMBL/GenBank/DDBJ whole genome shotgun (WGS) entry which is preliminary data.</text>
</comment>
<dbReference type="PANTHER" id="PTHR46470:SF4">
    <property type="entry name" value="5-AMINO-6-(5-PHOSPHO-D-RIBITYLAMINO)URACIL PHOSPHATASE YIGB"/>
    <property type="match status" value="1"/>
</dbReference>
<keyword evidence="3 6" id="KW-0378">Hydrolase</keyword>
<dbReference type="InterPro" id="IPR036412">
    <property type="entry name" value="HAD-like_sf"/>
</dbReference>
<sequence>MAVDAVLFDLDDTLYPYDPCNEAGTRAAFETYRDRGGDLDAEAFEARRARARRATKREVGATASSHSRHIYYKRLVADLPRPFDADLARALGDAYWDAYLDEMTAFDDAIPTLDALREAGVDVAVVTNLTTRVQLRKLARLGVDERLDALVTSEEVGREKPAAPVFTAALARLDRTPSEALVVGNSPANDIEGGNALGMETALFNGPGGDADGDGDGAGATGENPNHVRTPDHRLDSLGEVTEVAL</sequence>
<dbReference type="Proteomes" id="UP000437065">
    <property type="component" value="Unassembled WGS sequence"/>
</dbReference>
<dbReference type="Pfam" id="PF00702">
    <property type="entry name" value="Hydrolase"/>
    <property type="match status" value="1"/>
</dbReference>
<dbReference type="NCBIfam" id="TIGR01509">
    <property type="entry name" value="HAD-SF-IA-v3"/>
    <property type="match status" value="1"/>
</dbReference>
<proteinExistence type="inferred from homology"/>
<keyword evidence="7" id="KW-1185">Reference proteome</keyword>
<dbReference type="InterPro" id="IPR051400">
    <property type="entry name" value="HAD-like_hydrolase"/>
</dbReference>
<evidence type="ECO:0000256" key="4">
    <source>
        <dbReference type="ARBA" id="ARBA00022842"/>
    </source>
</evidence>
<dbReference type="EMBL" id="WUUS01000009">
    <property type="protein sequence ID" value="MXR42475.1"/>
    <property type="molecule type" value="Genomic_DNA"/>
</dbReference>
<evidence type="ECO:0000256" key="5">
    <source>
        <dbReference type="SAM" id="MobiDB-lite"/>
    </source>
</evidence>
<evidence type="ECO:0000313" key="6">
    <source>
        <dbReference type="EMBL" id="MXR42475.1"/>
    </source>
</evidence>
<evidence type="ECO:0000256" key="3">
    <source>
        <dbReference type="ARBA" id="ARBA00022801"/>
    </source>
</evidence>